<evidence type="ECO:0000313" key="3">
    <source>
        <dbReference type="Proteomes" id="UP000260644"/>
    </source>
</evidence>
<organism evidence="2 3">
    <name type="scientific">Chitinophaga silvatica</name>
    <dbReference type="NCBI Taxonomy" id="2282649"/>
    <lineage>
        <taxon>Bacteria</taxon>
        <taxon>Pseudomonadati</taxon>
        <taxon>Bacteroidota</taxon>
        <taxon>Chitinophagia</taxon>
        <taxon>Chitinophagales</taxon>
        <taxon>Chitinophagaceae</taxon>
        <taxon>Chitinophaga</taxon>
    </lineage>
</organism>
<sequence length="61" mass="6612">MDAKKFFGILLTLLGTVGLIYAGYGFVKQTLEWRELLVVASISIVFFGSGIALLKTTSDTP</sequence>
<proteinExistence type="predicted"/>
<name>A0A3E1Y951_9BACT</name>
<reference evidence="2 3" key="1">
    <citation type="submission" date="2018-07" db="EMBL/GenBank/DDBJ databases">
        <title>Chitinophaga K2CV101002-2 sp. nov., isolated from a monsoon evergreen broad-leaved forest soil.</title>
        <authorList>
            <person name="Lv Y."/>
        </authorList>
    </citation>
    <scope>NUCLEOTIDE SEQUENCE [LARGE SCALE GENOMIC DNA]</scope>
    <source>
        <strain evidence="2 3">GDMCC 1.1288</strain>
    </source>
</reference>
<accession>A0A3E1Y951</accession>
<dbReference type="Proteomes" id="UP000260644">
    <property type="component" value="Unassembled WGS sequence"/>
</dbReference>
<dbReference type="OrthoDB" id="677537at2"/>
<keyword evidence="3" id="KW-1185">Reference proteome</keyword>
<evidence type="ECO:0000313" key="2">
    <source>
        <dbReference type="EMBL" id="RFS21934.1"/>
    </source>
</evidence>
<dbReference type="RefSeq" id="WP_116976585.1">
    <property type="nucleotide sequence ID" value="NZ_QPMM01000007.1"/>
</dbReference>
<comment type="caution">
    <text evidence="2">The sequence shown here is derived from an EMBL/GenBank/DDBJ whole genome shotgun (WGS) entry which is preliminary data.</text>
</comment>
<keyword evidence="1" id="KW-1133">Transmembrane helix</keyword>
<protein>
    <submittedName>
        <fullName evidence="2">Uncharacterized protein</fullName>
    </submittedName>
</protein>
<keyword evidence="1" id="KW-0812">Transmembrane</keyword>
<feature type="transmembrane region" description="Helical" evidence="1">
    <location>
        <begin position="36"/>
        <end position="54"/>
    </location>
</feature>
<feature type="transmembrane region" description="Helical" evidence="1">
    <location>
        <begin position="6"/>
        <end position="24"/>
    </location>
</feature>
<evidence type="ECO:0000256" key="1">
    <source>
        <dbReference type="SAM" id="Phobius"/>
    </source>
</evidence>
<dbReference type="EMBL" id="QPMM01000007">
    <property type="protein sequence ID" value="RFS21934.1"/>
    <property type="molecule type" value="Genomic_DNA"/>
</dbReference>
<keyword evidence="1" id="KW-0472">Membrane</keyword>
<dbReference type="AlphaFoldDB" id="A0A3E1Y951"/>
<gene>
    <name evidence="2" type="ORF">DVR12_14890</name>
</gene>